<dbReference type="EMBL" id="ML977517">
    <property type="protein sequence ID" value="KAF2125153.1"/>
    <property type="molecule type" value="Genomic_DNA"/>
</dbReference>
<evidence type="ECO:0000313" key="2">
    <source>
        <dbReference type="EMBL" id="KAF2125153.1"/>
    </source>
</evidence>
<dbReference type="AlphaFoldDB" id="A0A6A6A1U9"/>
<reference evidence="2" key="1">
    <citation type="journal article" date="2020" name="Stud. Mycol.">
        <title>101 Dothideomycetes genomes: a test case for predicting lifestyles and emergence of pathogens.</title>
        <authorList>
            <person name="Haridas S."/>
            <person name="Albert R."/>
            <person name="Binder M."/>
            <person name="Bloem J."/>
            <person name="Labutti K."/>
            <person name="Salamov A."/>
            <person name="Andreopoulos B."/>
            <person name="Baker S."/>
            <person name="Barry K."/>
            <person name="Bills G."/>
            <person name="Bluhm B."/>
            <person name="Cannon C."/>
            <person name="Castanera R."/>
            <person name="Culley D."/>
            <person name="Daum C."/>
            <person name="Ezra D."/>
            <person name="Gonzalez J."/>
            <person name="Henrissat B."/>
            <person name="Kuo A."/>
            <person name="Liang C."/>
            <person name="Lipzen A."/>
            <person name="Lutzoni F."/>
            <person name="Magnuson J."/>
            <person name="Mondo S."/>
            <person name="Nolan M."/>
            <person name="Ohm R."/>
            <person name="Pangilinan J."/>
            <person name="Park H.-J."/>
            <person name="Ramirez L."/>
            <person name="Alfaro M."/>
            <person name="Sun H."/>
            <person name="Tritt A."/>
            <person name="Yoshinaga Y."/>
            <person name="Zwiers L.-H."/>
            <person name="Turgeon B."/>
            <person name="Goodwin S."/>
            <person name="Spatafora J."/>
            <person name="Crous P."/>
            <person name="Grigoriev I."/>
        </authorList>
    </citation>
    <scope>NUCLEOTIDE SEQUENCE</scope>
    <source>
        <strain evidence="2">CBS 119687</strain>
    </source>
</reference>
<dbReference type="GeneID" id="54402409"/>
<accession>A0A6A6A1U9</accession>
<dbReference type="Proteomes" id="UP000799771">
    <property type="component" value="Unassembled WGS sequence"/>
</dbReference>
<proteinExistence type="predicted"/>
<evidence type="ECO:0000313" key="3">
    <source>
        <dbReference type="Proteomes" id="UP000799771"/>
    </source>
</evidence>
<feature type="chain" id="PRO_5025496628" description="Secreted protein" evidence="1">
    <location>
        <begin position="22"/>
        <end position="75"/>
    </location>
</feature>
<feature type="signal peptide" evidence="1">
    <location>
        <begin position="1"/>
        <end position="21"/>
    </location>
</feature>
<gene>
    <name evidence="2" type="ORF">P153DRAFT_121522</name>
</gene>
<keyword evidence="3" id="KW-1185">Reference proteome</keyword>
<evidence type="ECO:0008006" key="4">
    <source>
        <dbReference type="Google" id="ProtNLM"/>
    </source>
</evidence>
<dbReference type="RefSeq" id="XP_033519545.1">
    <property type="nucleotide sequence ID" value="XM_033661977.1"/>
</dbReference>
<name>A0A6A6A1U9_9PLEO</name>
<protein>
    <recommendedName>
        <fullName evidence="4">Secreted protein</fullName>
    </recommendedName>
</protein>
<organism evidence="2 3">
    <name type="scientific">Dothidotthia symphoricarpi CBS 119687</name>
    <dbReference type="NCBI Taxonomy" id="1392245"/>
    <lineage>
        <taxon>Eukaryota</taxon>
        <taxon>Fungi</taxon>
        <taxon>Dikarya</taxon>
        <taxon>Ascomycota</taxon>
        <taxon>Pezizomycotina</taxon>
        <taxon>Dothideomycetes</taxon>
        <taxon>Pleosporomycetidae</taxon>
        <taxon>Pleosporales</taxon>
        <taxon>Dothidotthiaceae</taxon>
        <taxon>Dothidotthia</taxon>
    </lineage>
</organism>
<evidence type="ECO:0000256" key="1">
    <source>
        <dbReference type="SAM" id="SignalP"/>
    </source>
</evidence>
<keyword evidence="1" id="KW-0732">Signal</keyword>
<sequence>MFGDVFLCLLLLRYQSTLCPARPFFSCLVFVDGQACVVARLGMCVTRFVCMRRRGTGYFEYVVVHRQEFKKSIST</sequence>